<feature type="transmembrane region" description="Helical" evidence="2">
    <location>
        <begin position="78"/>
        <end position="102"/>
    </location>
</feature>
<organism evidence="3 4">
    <name type="scientific">Dillenia turbinata</name>
    <dbReference type="NCBI Taxonomy" id="194707"/>
    <lineage>
        <taxon>Eukaryota</taxon>
        <taxon>Viridiplantae</taxon>
        <taxon>Streptophyta</taxon>
        <taxon>Embryophyta</taxon>
        <taxon>Tracheophyta</taxon>
        <taxon>Spermatophyta</taxon>
        <taxon>Magnoliopsida</taxon>
        <taxon>eudicotyledons</taxon>
        <taxon>Gunneridae</taxon>
        <taxon>Pentapetalae</taxon>
        <taxon>Dilleniales</taxon>
        <taxon>Dilleniaceae</taxon>
        <taxon>Dillenia</taxon>
    </lineage>
</organism>
<keyword evidence="2" id="KW-0472">Membrane</keyword>
<gene>
    <name evidence="3" type="ORF">RJ641_005942</name>
</gene>
<dbReference type="Gene3D" id="3.40.30.10">
    <property type="entry name" value="Glutaredoxin"/>
    <property type="match status" value="1"/>
</dbReference>
<dbReference type="AlphaFoldDB" id="A0AAN8VC63"/>
<dbReference type="Proteomes" id="UP001370490">
    <property type="component" value="Unassembled WGS sequence"/>
</dbReference>
<reference evidence="3 4" key="1">
    <citation type="submission" date="2023-12" db="EMBL/GenBank/DDBJ databases">
        <title>A high-quality genome assembly for Dillenia turbinata (Dilleniales).</title>
        <authorList>
            <person name="Chanderbali A."/>
        </authorList>
    </citation>
    <scope>NUCLEOTIDE SEQUENCE [LARGE SCALE GENOMIC DNA]</scope>
    <source>
        <strain evidence="3">LSX21</strain>
        <tissue evidence="3">Leaf</tissue>
    </source>
</reference>
<feature type="transmembrane region" description="Helical" evidence="2">
    <location>
        <begin position="6"/>
        <end position="29"/>
    </location>
</feature>
<dbReference type="EMBL" id="JBAMMX010000014">
    <property type="protein sequence ID" value="KAK6927351.1"/>
    <property type="molecule type" value="Genomic_DNA"/>
</dbReference>
<keyword evidence="2" id="KW-0812">Transmembrane</keyword>
<evidence type="ECO:0000256" key="1">
    <source>
        <dbReference type="SAM" id="MobiDB-lite"/>
    </source>
</evidence>
<evidence type="ECO:0000256" key="2">
    <source>
        <dbReference type="SAM" id="Phobius"/>
    </source>
</evidence>
<evidence type="ECO:0000313" key="3">
    <source>
        <dbReference type="EMBL" id="KAK6927351.1"/>
    </source>
</evidence>
<keyword evidence="4" id="KW-1185">Reference proteome</keyword>
<protein>
    <recommendedName>
        <fullName evidence="5">Thioredoxin-related transmembrane protein 2</fullName>
    </recommendedName>
</protein>
<evidence type="ECO:0000313" key="4">
    <source>
        <dbReference type="Proteomes" id="UP001370490"/>
    </source>
</evidence>
<feature type="region of interest" description="Disordered" evidence="1">
    <location>
        <begin position="217"/>
        <end position="236"/>
    </location>
</feature>
<accession>A0AAN8VC63</accession>
<proteinExistence type="predicted"/>
<dbReference type="SUPFAM" id="SSF52833">
    <property type="entry name" value="Thioredoxin-like"/>
    <property type="match status" value="1"/>
</dbReference>
<comment type="caution">
    <text evidence="3">The sequence shown here is derived from an EMBL/GenBank/DDBJ whole genome shotgun (WGS) entry which is preliminary data.</text>
</comment>
<evidence type="ECO:0008006" key="5">
    <source>
        <dbReference type="Google" id="ProtNLM"/>
    </source>
</evidence>
<dbReference type="InterPro" id="IPR036249">
    <property type="entry name" value="Thioredoxin-like_sf"/>
</dbReference>
<sequence>MNPLKWVNQIVSEPFYFLHLMTFLSYLIIRHSSASVLSPEFSARLLRREIQAILGFLVLTVVKVVKEETWEAFIADSFLLAKVFLVTVTLFLDYHLALWYIFGFVVQQPAYHGLGSSNRLTPLQLESLLTEGNTSRFWLVEFRALCSSSCIRASRFFPDLSITYSNKNLSFGIVDLGLFPNAAEKFGISLGGRMGQLPSYILFENAVEVTRFPEVDFESKGSHPPITKKKLSDKPD</sequence>
<name>A0AAN8VC63_9MAGN</name>
<keyword evidence="2" id="KW-1133">Transmembrane helix</keyword>